<dbReference type="InterPro" id="IPR036679">
    <property type="entry name" value="FlgN-like_sf"/>
</dbReference>
<dbReference type="Proteomes" id="UP000254266">
    <property type="component" value="Unassembled WGS sequence"/>
</dbReference>
<dbReference type="Gene3D" id="1.20.58.300">
    <property type="entry name" value="FlgN-like"/>
    <property type="match status" value="1"/>
</dbReference>
<dbReference type="Pfam" id="PF05130">
    <property type="entry name" value="FlgN"/>
    <property type="match status" value="1"/>
</dbReference>
<evidence type="ECO:0000256" key="3">
    <source>
        <dbReference type="ARBA" id="ARBA00022795"/>
    </source>
</evidence>
<dbReference type="AlphaFoldDB" id="A0A370DIL1"/>
<comment type="similarity">
    <text evidence="2">Belongs to the FlgN family.</text>
</comment>
<feature type="compositionally biased region" description="Polar residues" evidence="4">
    <location>
        <begin position="128"/>
        <end position="140"/>
    </location>
</feature>
<dbReference type="SUPFAM" id="SSF140566">
    <property type="entry name" value="FlgN-like"/>
    <property type="match status" value="1"/>
</dbReference>
<accession>A0A370DIL1</accession>
<keyword evidence="3" id="KW-1005">Bacterial flagellum biogenesis</keyword>
<evidence type="ECO:0000256" key="2">
    <source>
        <dbReference type="ARBA" id="ARBA00007703"/>
    </source>
</evidence>
<evidence type="ECO:0000256" key="1">
    <source>
        <dbReference type="ARBA" id="ARBA00002397"/>
    </source>
</evidence>
<dbReference type="InterPro" id="IPR007809">
    <property type="entry name" value="FlgN-like"/>
</dbReference>
<proteinExistence type="inferred from homology"/>
<evidence type="ECO:0008006" key="7">
    <source>
        <dbReference type="Google" id="ProtNLM"/>
    </source>
</evidence>
<dbReference type="GO" id="GO:0044780">
    <property type="term" value="P:bacterial-type flagellum assembly"/>
    <property type="evidence" value="ECO:0007669"/>
    <property type="project" value="InterPro"/>
</dbReference>
<comment type="function">
    <text evidence="1">Required for the efficient initiation of filament assembly.</text>
</comment>
<gene>
    <name evidence="5" type="ORF">DIZ80_04435</name>
</gene>
<feature type="region of interest" description="Disordered" evidence="4">
    <location>
        <begin position="128"/>
        <end position="147"/>
    </location>
</feature>
<comment type="caution">
    <text evidence="5">The sequence shown here is derived from an EMBL/GenBank/DDBJ whole genome shotgun (WGS) entry which is preliminary data.</text>
</comment>
<evidence type="ECO:0000313" key="5">
    <source>
        <dbReference type="EMBL" id="RDH84721.1"/>
    </source>
</evidence>
<sequence>MTALLSLLQNIQQTSQQLFDCLKQEKLALDHDQLESLNEISSQKQILLEQLGLLDQQRAASSPGKNFNDFISNSNNQALIKQWDTTRKHIAECQQQNEINGRLISKRSQVNQDILSILSGRNEQASETYNAQGNQTSSASLLGGVKA</sequence>
<evidence type="ECO:0000313" key="6">
    <source>
        <dbReference type="Proteomes" id="UP000254266"/>
    </source>
</evidence>
<evidence type="ECO:0000256" key="4">
    <source>
        <dbReference type="SAM" id="MobiDB-lite"/>
    </source>
</evidence>
<keyword evidence="6" id="KW-1185">Reference proteome</keyword>
<reference evidence="5 6" key="1">
    <citation type="journal article" date="2018" name="ISME J.">
        <title>Endosymbiont genomes yield clues of tubeworm success.</title>
        <authorList>
            <person name="Li Y."/>
            <person name="Liles M.R."/>
            <person name="Halanych K.M."/>
        </authorList>
    </citation>
    <scope>NUCLEOTIDE SEQUENCE [LARGE SCALE GENOMIC DNA]</scope>
    <source>
        <strain evidence="5">A1464</strain>
    </source>
</reference>
<protein>
    <recommendedName>
        <fullName evidence="7">Flagellar biosynthesis protein FlgN</fullName>
    </recommendedName>
</protein>
<name>A0A370DIL1_9GAMM</name>
<dbReference type="EMBL" id="QFXC01000007">
    <property type="protein sequence ID" value="RDH84721.1"/>
    <property type="molecule type" value="Genomic_DNA"/>
</dbReference>
<organism evidence="5 6">
    <name type="scientific">endosymbiont of Galathealinum brachiosum</name>
    <dbReference type="NCBI Taxonomy" id="2200906"/>
    <lineage>
        <taxon>Bacteria</taxon>
        <taxon>Pseudomonadati</taxon>
        <taxon>Pseudomonadota</taxon>
        <taxon>Gammaproteobacteria</taxon>
        <taxon>sulfur-oxidizing symbionts</taxon>
    </lineage>
</organism>